<comment type="caution">
    <text evidence="1">The sequence shown here is derived from an EMBL/GenBank/DDBJ whole genome shotgun (WGS) entry which is preliminary data.</text>
</comment>
<dbReference type="EMBL" id="BARW01016239">
    <property type="protein sequence ID" value="GAJ02443.1"/>
    <property type="molecule type" value="Genomic_DNA"/>
</dbReference>
<sequence length="160" mass="18884">MKLSAYHKQRGDEVEFYQPLWRASYDKIYCSKIFQKSNKNDGYINKDMICGGSGFEYLTLLPKYIEHIKPDYDLYNLKYSLGFTTRGCIRNCKFCIVREKEGYIGEHAEVEEFLNPKSNVVVLLDNNFLALLSHIKKLQKYIDKGWRMDFNQGLDIRLIN</sequence>
<gene>
    <name evidence="1" type="ORF">S12H4_28327</name>
</gene>
<evidence type="ECO:0008006" key="2">
    <source>
        <dbReference type="Google" id="ProtNLM"/>
    </source>
</evidence>
<organism evidence="1">
    <name type="scientific">marine sediment metagenome</name>
    <dbReference type="NCBI Taxonomy" id="412755"/>
    <lineage>
        <taxon>unclassified sequences</taxon>
        <taxon>metagenomes</taxon>
        <taxon>ecological metagenomes</taxon>
    </lineage>
</organism>
<name>X1TAS1_9ZZZZ</name>
<feature type="non-terminal residue" evidence="1">
    <location>
        <position position="160"/>
    </location>
</feature>
<proteinExistence type="predicted"/>
<accession>X1TAS1</accession>
<evidence type="ECO:0000313" key="1">
    <source>
        <dbReference type="EMBL" id="GAJ02443.1"/>
    </source>
</evidence>
<dbReference type="AlphaFoldDB" id="X1TAS1"/>
<protein>
    <recommendedName>
        <fullName evidence="2">Radical SAM core domain-containing protein</fullName>
    </recommendedName>
</protein>
<reference evidence="1" key="1">
    <citation type="journal article" date="2014" name="Front. Microbiol.">
        <title>High frequency of phylogenetically diverse reductive dehalogenase-homologous genes in deep subseafloor sedimentary metagenomes.</title>
        <authorList>
            <person name="Kawai M."/>
            <person name="Futagami T."/>
            <person name="Toyoda A."/>
            <person name="Takaki Y."/>
            <person name="Nishi S."/>
            <person name="Hori S."/>
            <person name="Arai W."/>
            <person name="Tsubouchi T."/>
            <person name="Morono Y."/>
            <person name="Uchiyama I."/>
            <person name="Ito T."/>
            <person name="Fujiyama A."/>
            <person name="Inagaki F."/>
            <person name="Takami H."/>
        </authorList>
    </citation>
    <scope>NUCLEOTIDE SEQUENCE</scope>
    <source>
        <strain evidence="1">Expedition CK06-06</strain>
    </source>
</reference>